<dbReference type="RefSeq" id="WP_162289928.1">
    <property type="nucleotide sequence ID" value="NZ_JAAFAN010000037.1"/>
</dbReference>
<gene>
    <name evidence="2" type="ORF">GYH36_11755</name>
</gene>
<evidence type="ECO:0008006" key="4">
    <source>
        <dbReference type="Google" id="ProtNLM"/>
    </source>
</evidence>
<evidence type="ECO:0000313" key="3">
    <source>
        <dbReference type="Proteomes" id="UP000471672"/>
    </source>
</evidence>
<dbReference type="EMBL" id="JAAFAN010000037">
    <property type="protein sequence ID" value="NDO90130.1"/>
    <property type="molecule type" value="Genomic_DNA"/>
</dbReference>
<proteinExistence type="predicted"/>
<name>A0ABX0BFP1_9MICO</name>
<keyword evidence="3" id="KW-1185">Reference proteome</keyword>
<feature type="region of interest" description="Disordered" evidence="1">
    <location>
        <begin position="353"/>
        <end position="374"/>
    </location>
</feature>
<protein>
    <recommendedName>
        <fullName evidence="4">ATP-binding protein</fullName>
    </recommendedName>
</protein>
<organism evidence="2 3">
    <name type="scientific">Cellulosimicrobium composti</name>
    <dbReference type="NCBI Taxonomy" id="2672572"/>
    <lineage>
        <taxon>Bacteria</taxon>
        <taxon>Bacillati</taxon>
        <taxon>Actinomycetota</taxon>
        <taxon>Actinomycetes</taxon>
        <taxon>Micrococcales</taxon>
        <taxon>Promicromonosporaceae</taxon>
        <taxon>Cellulosimicrobium</taxon>
    </lineage>
</organism>
<evidence type="ECO:0000256" key="1">
    <source>
        <dbReference type="SAM" id="MobiDB-lite"/>
    </source>
</evidence>
<reference evidence="2 3" key="1">
    <citation type="journal article" date="2021" name="Arch. Microbiol.">
        <title>Cellulosimicrobium fucosivorans sp. nov., isolated from San Elijo Lagoon, contains a fucose metabolic pathway linked to carotenoid production.</title>
        <authorList>
            <person name="Aviles F.A."/>
            <person name="Kyndt J.A."/>
        </authorList>
    </citation>
    <scope>NUCLEOTIDE SEQUENCE [LARGE SCALE GENOMIC DNA]</scope>
    <source>
        <strain evidence="2 3">SE3</strain>
    </source>
</reference>
<evidence type="ECO:0000313" key="2">
    <source>
        <dbReference type="EMBL" id="NDO90130.1"/>
    </source>
</evidence>
<comment type="caution">
    <text evidence="2">The sequence shown here is derived from an EMBL/GenBank/DDBJ whole genome shotgun (WGS) entry which is preliminary data.</text>
</comment>
<sequence length="596" mass="64873">MALEVNGHVGRLHRYQPFDADSADLVFERQTDHSQPTFRVVTRDYLLSVVELPGTRTIVLTGDAGHGKTSLCASLLEDLGASKEDAARQIERAGKHGLEPVGTTAAGRPIYMLKDLSDFSASVGAQRLIDLLNPPDNGVAIICANEGQLRNCVSDDRTGRAQVVVDTLGSGIALGTVANSDGSVVVINLNYQSVASDARNDGLVDWAMRSWSADKRSWQICKRCDARDVCPIFANHDALADGASGPLRRRAVRDVFSAAERTGAIVTARQALSVLAFAITGGLTCQDVHRRYRNARTDDSWQYPYQYHQALFGDRLSPQQRQQVPAIAALRRLDPGKVSRRQVDDMLEPEGAKVAFRPPMPGSSGRPVRTAQDAQREASALRDLYTFLRRADFFSGDASDRFARLGLSAGDEFVKITGSASESSKTAVRDVVLKGLEAVQGIHRTGNNPDFLVLDPAFFSHRTRAAVVSRTVTNRNVQIVDQVSHWRSETDPGASGPVLHEAVEWLNRAIFVRIPAPLGRAPIAVEVDLLRFELLNRWAAGLRSGTQHEAEIRGLTSTLAALAEAASEREVIQVLVGGVPRKLTIDVGDQIRSVRA</sequence>
<dbReference type="Proteomes" id="UP000471672">
    <property type="component" value="Unassembled WGS sequence"/>
</dbReference>
<accession>A0ABX0BFP1</accession>